<accession>A0A4Y6UV08</accession>
<dbReference type="AlphaFoldDB" id="A0A4Y6UV08"/>
<protein>
    <submittedName>
        <fullName evidence="7">NlpC/P60 family protein</fullName>
    </submittedName>
</protein>
<evidence type="ECO:0000256" key="3">
    <source>
        <dbReference type="ARBA" id="ARBA00022801"/>
    </source>
</evidence>
<proteinExistence type="inferred from homology"/>
<feature type="chain" id="PRO_5021212281" evidence="5">
    <location>
        <begin position="39"/>
        <end position="352"/>
    </location>
</feature>
<dbReference type="PANTHER" id="PTHR47053">
    <property type="entry name" value="MUREIN DD-ENDOPEPTIDASE MEPH-RELATED"/>
    <property type="match status" value="1"/>
</dbReference>
<dbReference type="InterPro" id="IPR000064">
    <property type="entry name" value="NLP_P60_dom"/>
</dbReference>
<dbReference type="InterPro" id="IPR038765">
    <property type="entry name" value="Papain-like_cys_pep_sf"/>
</dbReference>
<feature type="domain" description="NlpC/P60" evidence="6">
    <location>
        <begin position="226"/>
        <end position="350"/>
    </location>
</feature>
<dbReference type="KEGG" id="saca:FFV09_12160"/>
<keyword evidence="5" id="KW-0732">Signal</keyword>
<dbReference type="PANTHER" id="PTHR47053:SF3">
    <property type="entry name" value="GAMMA-D-GLUTAMYL-L-LYSINE DIPEPTIDYL-PEPTIDASE"/>
    <property type="match status" value="1"/>
</dbReference>
<dbReference type="EMBL" id="CP041217">
    <property type="protein sequence ID" value="QDH21529.1"/>
    <property type="molecule type" value="Genomic_DNA"/>
</dbReference>
<evidence type="ECO:0000256" key="2">
    <source>
        <dbReference type="ARBA" id="ARBA00022670"/>
    </source>
</evidence>
<dbReference type="PROSITE" id="PS51935">
    <property type="entry name" value="NLPC_P60"/>
    <property type="match status" value="1"/>
</dbReference>
<dbReference type="Proteomes" id="UP000316968">
    <property type="component" value="Chromosome"/>
</dbReference>
<dbReference type="Pfam" id="PF23795">
    <property type="entry name" value="SH3_YKFC_2nd"/>
    <property type="match status" value="1"/>
</dbReference>
<dbReference type="RefSeq" id="WP_141448074.1">
    <property type="nucleotide sequence ID" value="NZ_CP041217.1"/>
</dbReference>
<feature type="signal peptide" evidence="5">
    <location>
        <begin position="1"/>
        <end position="38"/>
    </location>
</feature>
<keyword evidence="8" id="KW-1185">Reference proteome</keyword>
<dbReference type="GO" id="GO:0006508">
    <property type="term" value="P:proteolysis"/>
    <property type="evidence" value="ECO:0007669"/>
    <property type="project" value="UniProtKB-KW"/>
</dbReference>
<dbReference type="Pfam" id="PF00877">
    <property type="entry name" value="NLPC_P60"/>
    <property type="match status" value="1"/>
</dbReference>
<keyword evidence="3" id="KW-0378">Hydrolase</keyword>
<evidence type="ECO:0000313" key="8">
    <source>
        <dbReference type="Proteomes" id="UP000316968"/>
    </source>
</evidence>
<name>A0A4Y6UV08_SACBS</name>
<keyword evidence="4" id="KW-0788">Thiol protease</keyword>
<dbReference type="InterPro" id="IPR057812">
    <property type="entry name" value="SH3_YKFC_2nd"/>
</dbReference>
<evidence type="ECO:0000256" key="4">
    <source>
        <dbReference type="ARBA" id="ARBA00022807"/>
    </source>
</evidence>
<organism evidence="7 8">
    <name type="scientific">Saccharibacillus brassicae</name>
    <dbReference type="NCBI Taxonomy" id="2583377"/>
    <lineage>
        <taxon>Bacteria</taxon>
        <taxon>Bacillati</taxon>
        <taxon>Bacillota</taxon>
        <taxon>Bacilli</taxon>
        <taxon>Bacillales</taxon>
        <taxon>Paenibacillaceae</taxon>
        <taxon>Saccharibacillus</taxon>
    </lineage>
</organism>
<gene>
    <name evidence="7" type="ORF">FFV09_12160</name>
</gene>
<evidence type="ECO:0000256" key="5">
    <source>
        <dbReference type="SAM" id="SignalP"/>
    </source>
</evidence>
<sequence length="352" mass="36892">MNPGKIRTNFGKKGLLALFALLLVLPLLALPAANSAQAAAASGAAGRTKTVIGVSVATLWKSPGLARSIDAPSLAAPVDMKTWTNAMNTASKRRWLTGKTETQALYGSEVKIVQARGSWSQVVVTDQATSKSRYGYPGWLPTAQLQAVPAGEWSGTSGSEAVVSAKTAALYKADGRSRLLDVSFGTRLPVVSASGPWIEVRTPQHGTARLSAADAKLVAAGRPEDRPTGQQLVDTGKAFLGLPYLWAGTSAYGFDCSGFTGAIYAYAGIALPRDASEQALAGKAVTKANLQPGDLMFFAHNNGKGKVHHVAMYVGDGKMMHSPKAGKTVEIIPIATAGYANEFSAARRYLND</sequence>
<comment type="similarity">
    <text evidence="1">Belongs to the peptidase C40 family.</text>
</comment>
<keyword evidence="2" id="KW-0645">Protease</keyword>
<dbReference type="Gene3D" id="2.30.30.40">
    <property type="entry name" value="SH3 Domains"/>
    <property type="match status" value="1"/>
</dbReference>
<dbReference type="SUPFAM" id="SSF54001">
    <property type="entry name" value="Cysteine proteinases"/>
    <property type="match status" value="1"/>
</dbReference>
<reference evidence="7 8" key="1">
    <citation type="submission" date="2019-06" db="EMBL/GenBank/DDBJ databases">
        <title>Saccharibacillus brassicae sp. nov., an endophytic bacterium isolated from Chinese cabbage seeds (Brassica pekinensis).</title>
        <authorList>
            <person name="Jiang L."/>
            <person name="Lee J."/>
            <person name="Kim S.W."/>
        </authorList>
    </citation>
    <scope>NUCLEOTIDE SEQUENCE [LARGE SCALE GENOMIC DNA]</scope>
    <source>
        <strain evidence="8">KCTC 43072 / ATSA2</strain>
    </source>
</reference>
<dbReference type="OrthoDB" id="9813368at2"/>
<dbReference type="GO" id="GO:0008234">
    <property type="term" value="F:cysteine-type peptidase activity"/>
    <property type="evidence" value="ECO:0007669"/>
    <property type="project" value="UniProtKB-KW"/>
</dbReference>
<evidence type="ECO:0000313" key="7">
    <source>
        <dbReference type="EMBL" id="QDH21529.1"/>
    </source>
</evidence>
<dbReference type="Gene3D" id="3.90.1720.10">
    <property type="entry name" value="endopeptidase domain like (from Nostoc punctiforme)"/>
    <property type="match status" value="1"/>
</dbReference>
<evidence type="ECO:0000259" key="6">
    <source>
        <dbReference type="PROSITE" id="PS51935"/>
    </source>
</evidence>
<evidence type="ECO:0000256" key="1">
    <source>
        <dbReference type="ARBA" id="ARBA00007074"/>
    </source>
</evidence>
<dbReference type="InterPro" id="IPR051202">
    <property type="entry name" value="Peptidase_C40"/>
</dbReference>